<protein>
    <submittedName>
        <fullName evidence="1">Uncharacterized protein</fullName>
    </submittedName>
</protein>
<dbReference type="InterPro" id="IPR054196">
    <property type="entry name" value="DUF6901"/>
</dbReference>
<evidence type="ECO:0000313" key="2">
    <source>
        <dbReference type="Proteomes" id="UP001243717"/>
    </source>
</evidence>
<comment type="caution">
    <text evidence="1">The sequence shown here is derived from an EMBL/GenBank/DDBJ whole genome shotgun (WGS) entry which is preliminary data.</text>
</comment>
<organism evidence="1 2">
    <name type="scientific">Thalassobacterium sedimentorum</name>
    <dbReference type="NCBI Taxonomy" id="3041258"/>
    <lineage>
        <taxon>Bacteria</taxon>
        <taxon>Pseudomonadati</taxon>
        <taxon>Verrucomicrobiota</taxon>
        <taxon>Opitutia</taxon>
        <taxon>Puniceicoccales</taxon>
        <taxon>Coraliomargaritaceae</taxon>
        <taxon>Thalassobacterium</taxon>
    </lineage>
</organism>
<sequence length="227" mass="25563">MDSENVVYHFELEDRKIEFDVATSPGQVNDDAHPEWARLSHRQCECCPLKESDCAYCPAATRINEVIEAFADNQSTEQVKVTVTTAERCYFEECDLQVGINSLMGLMMATSGCPVLKELGAMASFHIPFCSTRETLHRTVGSYLIQQYFKQLKGEEADWELKHLKELYGVLEGLNQDFSKRIQSSATSDALSNAIIMFFATSVVVASSLDEQLARHERYLTNTPSLK</sequence>
<proteinExistence type="predicted"/>
<evidence type="ECO:0000313" key="1">
    <source>
        <dbReference type="EMBL" id="MDQ8193235.1"/>
    </source>
</evidence>
<keyword evidence="2" id="KW-1185">Reference proteome</keyword>
<dbReference type="Pfam" id="PF21842">
    <property type="entry name" value="DUF6901"/>
    <property type="match status" value="1"/>
</dbReference>
<accession>A0ABU1AEN0</accession>
<dbReference type="EMBL" id="JARXIC010000003">
    <property type="protein sequence ID" value="MDQ8193235.1"/>
    <property type="molecule type" value="Genomic_DNA"/>
</dbReference>
<name>A0ABU1AEN0_9BACT</name>
<reference evidence="1 2" key="1">
    <citation type="submission" date="2023-04" db="EMBL/GenBank/DDBJ databases">
        <title>A novel bacteria isolated from coastal sediment.</title>
        <authorList>
            <person name="Liu X.-J."/>
            <person name="Du Z.-J."/>
        </authorList>
    </citation>
    <scope>NUCLEOTIDE SEQUENCE [LARGE SCALE GENOMIC DNA]</scope>
    <source>
        <strain evidence="1 2">SDUM461004</strain>
    </source>
</reference>
<gene>
    <name evidence="1" type="ORF">QEH59_02280</name>
</gene>
<dbReference type="Proteomes" id="UP001243717">
    <property type="component" value="Unassembled WGS sequence"/>
</dbReference>
<dbReference type="RefSeq" id="WP_308983740.1">
    <property type="nucleotide sequence ID" value="NZ_JARXIC010000003.1"/>
</dbReference>